<dbReference type="AlphaFoldDB" id="A0AAW0V3A4"/>
<name>A0AAW0V3A4_SCYPA</name>
<evidence type="ECO:0000313" key="1">
    <source>
        <dbReference type="EMBL" id="KAK8406681.1"/>
    </source>
</evidence>
<dbReference type="EMBL" id="JARAKH010000002">
    <property type="protein sequence ID" value="KAK8406681.1"/>
    <property type="molecule type" value="Genomic_DNA"/>
</dbReference>
<evidence type="ECO:0000313" key="2">
    <source>
        <dbReference type="Proteomes" id="UP001487740"/>
    </source>
</evidence>
<organism evidence="1 2">
    <name type="scientific">Scylla paramamosain</name>
    <name type="common">Mud crab</name>
    <dbReference type="NCBI Taxonomy" id="85552"/>
    <lineage>
        <taxon>Eukaryota</taxon>
        <taxon>Metazoa</taxon>
        <taxon>Ecdysozoa</taxon>
        <taxon>Arthropoda</taxon>
        <taxon>Crustacea</taxon>
        <taxon>Multicrustacea</taxon>
        <taxon>Malacostraca</taxon>
        <taxon>Eumalacostraca</taxon>
        <taxon>Eucarida</taxon>
        <taxon>Decapoda</taxon>
        <taxon>Pleocyemata</taxon>
        <taxon>Brachyura</taxon>
        <taxon>Eubrachyura</taxon>
        <taxon>Portunoidea</taxon>
        <taxon>Portunidae</taxon>
        <taxon>Portuninae</taxon>
        <taxon>Scylla</taxon>
    </lineage>
</organism>
<comment type="caution">
    <text evidence="1">The sequence shown here is derived from an EMBL/GenBank/DDBJ whole genome shotgun (WGS) entry which is preliminary data.</text>
</comment>
<keyword evidence="2" id="KW-1185">Reference proteome</keyword>
<protein>
    <submittedName>
        <fullName evidence="1">Uncharacterized protein</fullName>
    </submittedName>
</protein>
<dbReference type="Proteomes" id="UP001487740">
    <property type="component" value="Unassembled WGS sequence"/>
</dbReference>
<gene>
    <name evidence="1" type="ORF">O3P69_007332</name>
</gene>
<proteinExistence type="predicted"/>
<reference evidence="1 2" key="1">
    <citation type="submission" date="2023-03" db="EMBL/GenBank/DDBJ databases">
        <title>High-quality genome of Scylla paramamosain provides insights in environmental adaptation.</title>
        <authorList>
            <person name="Zhang L."/>
        </authorList>
    </citation>
    <scope>NUCLEOTIDE SEQUENCE [LARGE SCALE GENOMIC DNA]</scope>
    <source>
        <strain evidence="1">LZ_2023a</strain>
        <tissue evidence="1">Muscle</tissue>
    </source>
</reference>
<accession>A0AAW0V3A4</accession>
<sequence>MVLLASRRVSPSTCLAASPTSIPMKRFTGVLRSRKDHILISSLCLWSFVFLSGNGCVRLNVGWLVLVHELHCVQSPQDSSTMLLID</sequence>